<dbReference type="InterPro" id="IPR046947">
    <property type="entry name" value="LytR-like"/>
</dbReference>
<feature type="modified residue" description="4-aspartylphosphate" evidence="1">
    <location>
        <position position="57"/>
    </location>
</feature>
<dbReference type="InterPro" id="IPR001789">
    <property type="entry name" value="Sig_transdc_resp-reg_receiver"/>
</dbReference>
<evidence type="ECO:0000313" key="4">
    <source>
        <dbReference type="EMBL" id="QPH38199.1"/>
    </source>
</evidence>
<dbReference type="RefSeq" id="WP_196097506.1">
    <property type="nucleotide sequence ID" value="NZ_CP064939.1"/>
</dbReference>
<dbReference type="PANTHER" id="PTHR37299:SF1">
    <property type="entry name" value="STAGE 0 SPORULATION PROTEIN A HOMOLOG"/>
    <property type="match status" value="1"/>
</dbReference>
<dbReference type="SMART" id="SM00448">
    <property type="entry name" value="REC"/>
    <property type="match status" value="1"/>
</dbReference>
<dbReference type="AlphaFoldDB" id="A0A7U3Q420"/>
<evidence type="ECO:0000256" key="1">
    <source>
        <dbReference type="PROSITE-ProRule" id="PRU00169"/>
    </source>
</evidence>
<dbReference type="InterPro" id="IPR011006">
    <property type="entry name" value="CheY-like_superfamily"/>
</dbReference>
<dbReference type="Pfam" id="PF04397">
    <property type="entry name" value="LytTR"/>
    <property type="match status" value="1"/>
</dbReference>
<evidence type="ECO:0000313" key="5">
    <source>
        <dbReference type="Proteomes" id="UP000594759"/>
    </source>
</evidence>
<dbReference type="PROSITE" id="PS50930">
    <property type="entry name" value="HTH_LYTTR"/>
    <property type="match status" value="1"/>
</dbReference>
<organism evidence="4 5">
    <name type="scientific">Pedobacter endophyticus</name>
    <dbReference type="NCBI Taxonomy" id="2789740"/>
    <lineage>
        <taxon>Bacteria</taxon>
        <taxon>Pseudomonadati</taxon>
        <taxon>Bacteroidota</taxon>
        <taxon>Sphingobacteriia</taxon>
        <taxon>Sphingobacteriales</taxon>
        <taxon>Sphingobacteriaceae</taxon>
        <taxon>Pedobacter</taxon>
    </lineage>
</organism>
<feature type="domain" description="Response regulatory" evidence="2">
    <location>
        <begin position="4"/>
        <end position="118"/>
    </location>
</feature>
<feature type="domain" description="HTH LytTR-type" evidence="3">
    <location>
        <begin position="130"/>
        <end position="229"/>
    </location>
</feature>
<dbReference type="SMART" id="SM00850">
    <property type="entry name" value="LytTR"/>
    <property type="match status" value="1"/>
</dbReference>
<dbReference type="EMBL" id="CP064939">
    <property type="protein sequence ID" value="QPH38199.1"/>
    <property type="molecule type" value="Genomic_DNA"/>
</dbReference>
<dbReference type="Proteomes" id="UP000594759">
    <property type="component" value="Chromosome"/>
</dbReference>
<evidence type="ECO:0000259" key="3">
    <source>
        <dbReference type="PROSITE" id="PS50930"/>
    </source>
</evidence>
<dbReference type="GO" id="GO:0000156">
    <property type="term" value="F:phosphorelay response regulator activity"/>
    <property type="evidence" value="ECO:0007669"/>
    <property type="project" value="InterPro"/>
</dbReference>
<dbReference type="KEGG" id="pex:IZT61_13965"/>
<dbReference type="Gene3D" id="3.40.50.2300">
    <property type="match status" value="1"/>
</dbReference>
<keyword evidence="1" id="KW-0597">Phosphoprotein</keyword>
<gene>
    <name evidence="4" type="ORF">IZT61_13965</name>
</gene>
<reference evidence="4 5" key="1">
    <citation type="submission" date="2020-11" db="EMBL/GenBank/DDBJ databases">
        <title>Pedobacter endophytica, an endophytic bacteria isolated form Carex pumila.</title>
        <authorList>
            <person name="Peng Y."/>
            <person name="Jiang L."/>
            <person name="Lee J."/>
        </authorList>
    </citation>
    <scope>NUCLEOTIDE SEQUENCE [LARGE SCALE GENOMIC DNA]</scope>
    <source>
        <strain evidence="4 5">JBR3-12</strain>
    </source>
</reference>
<dbReference type="InterPro" id="IPR007492">
    <property type="entry name" value="LytTR_DNA-bd_dom"/>
</dbReference>
<dbReference type="Pfam" id="PF00072">
    <property type="entry name" value="Response_reg"/>
    <property type="match status" value="1"/>
</dbReference>
<sequence>MIYTCIVIDDEPHSVQQLTEYIDKISILKLEKVYTDSTIALKEILEREDKVDILFTDIEMPNVSGLELAKAAREKFNFLVFVSGHDNYAVAGYGLDVKEFLLKPFDFKKFESKTLSMIDRSAIEPAFICVKAKENKAITKIYLDDIFFIEAKRNHVQISMKETSILVISNISEMEKQLRDTHSFLKIHKSIIASRKYIESFKDDFIYLKNGRKLSVGKTYKNEIATYFS</sequence>
<dbReference type="GO" id="GO:0003677">
    <property type="term" value="F:DNA binding"/>
    <property type="evidence" value="ECO:0007669"/>
    <property type="project" value="InterPro"/>
</dbReference>
<name>A0A7U3Q420_9SPHI</name>
<keyword evidence="5" id="KW-1185">Reference proteome</keyword>
<protein>
    <submittedName>
        <fullName evidence="4">Response regulator transcription factor</fullName>
    </submittedName>
</protein>
<evidence type="ECO:0000259" key="2">
    <source>
        <dbReference type="PROSITE" id="PS50110"/>
    </source>
</evidence>
<proteinExistence type="predicted"/>
<dbReference type="SUPFAM" id="SSF52172">
    <property type="entry name" value="CheY-like"/>
    <property type="match status" value="1"/>
</dbReference>
<dbReference type="PROSITE" id="PS50110">
    <property type="entry name" value="RESPONSE_REGULATORY"/>
    <property type="match status" value="1"/>
</dbReference>
<dbReference type="PANTHER" id="PTHR37299">
    <property type="entry name" value="TRANSCRIPTIONAL REGULATOR-RELATED"/>
    <property type="match status" value="1"/>
</dbReference>
<dbReference type="Gene3D" id="2.40.50.1020">
    <property type="entry name" value="LytTr DNA-binding domain"/>
    <property type="match status" value="1"/>
</dbReference>
<accession>A0A7U3Q420</accession>